<gene>
    <name evidence="1" type="ORF">MKZ38_006822</name>
</gene>
<dbReference type="Proteomes" id="UP001201980">
    <property type="component" value="Unassembled WGS sequence"/>
</dbReference>
<evidence type="ECO:0000313" key="1">
    <source>
        <dbReference type="EMBL" id="KAJ2904957.1"/>
    </source>
</evidence>
<organism evidence="1 2">
    <name type="scientific">Zalerion maritima</name>
    <dbReference type="NCBI Taxonomy" id="339359"/>
    <lineage>
        <taxon>Eukaryota</taxon>
        <taxon>Fungi</taxon>
        <taxon>Dikarya</taxon>
        <taxon>Ascomycota</taxon>
        <taxon>Pezizomycotina</taxon>
        <taxon>Sordariomycetes</taxon>
        <taxon>Lulworthiomycetidae</taxon>
        <taxon>Lulworthiales</taxon>
        <taxon>Lulworthiaceae</taxon>
        <taxon>Zalerion</taxon>
    </lineage>
</organism>
<proteinExistence type="predicted"/>
<evidence type="ECO:0000313" key="2">
    <source>
        <dbReference type="Proteomes" id="UP001201980"/>
    </source>
</evidence>
<reference evidence="1" key="1">
    <citation type="submission" date="2022-07" db="EMBL/GenBank/DDBJ databases">
        <title>Draft genome sequence of Zalerion maritima ATCC 34329, a (micro)plastics degrading marine fungus.</title>
        <authorList>
            <person name="Paco A."/>
            <person name="Goncalves M.F.M."/>
            <person name="Rocha-Santos T.A.P."/>
            <person name="Alves A."/>
        </authorList>
    </citation>
    <scope>NUCLEOTIDE SEQUENCE</scope>
    <source>
        <strain evidence="1">ATCC 34329</strain>
    </source>
</reference>
<protein>
    <submittedName>
        <fullName evidence="1">Uncharacterized protein</fullName>
    </submittedName>
</protein>
<dbReference type="EMBL" id="JAKWBI020000041">
    <property type="protein sequence ID" value="KAJ2904957.1"/>
    <property type="molecule type" value="Genomic_DNA"/>
</dbReference>
<comment type="caution">
    <text evidence="1">The sequence shown here is derived from an EMBL/GenBank/DDBJ whole genome shotgun (WGS) entry which is preliminary data.</text>
</comment>
<name>A0AAD5RWD7_9PEZI</name>
<keyword evidence="2" id="KW-1185">Reference proteome</keyword>
<sequence length="353" mass="40119">MSPFLMPPGEQLSLKIHQQLEAANNKVDILEWKKAELEIREKNALEAVREERKVHRQREAVKDEKIAELTARLATNTKRGPTIERDLEDAYAKIRKLWAKNIDLEAQVAELSLRIKAETQEATAKLRSEIDSFTRKLGNAAIASQNQEGSSELDVLLNQVLKSLNNIPGGLKDSEQETEIVYQPKKASMKLPKLRSTGTTCLENQFVNMGRELQRQDEQFAAVEAREAEKAQELGKLRCRVGQLERGNTTRSATVPVRTKAELQRLNKELAEMGKEKARLIIRTDGIDRLYRNAKSHEGILQSRLNKLEEGVKYLRDSKGSVCAGCRALVSWYLAWDQQKQRWEVECASCDNV</sequence>
<accession>A0AAD5RWD7</accession>
<dbReference type="AlphaFoldDB" id="A0AAD5RWD7"/>